<comment type="caution">
    <text evidence="3">The sequence shown here is derived from an EMBL/GenBank/DDBJ whole genome shotgun (WGS) entry which is preliminary data.</text>
</comment>
<dbReference type="PANTHER" id="PTHR21505">
    <property type="entry name" value="MADF DOMAIN-CONTAINING PROTEIN-RELATED"/>
    <property type="match status" value="1"/>
</dbReference>
<proteinExistence type="predicted"/>
<dbReference type="PROSITE" id="PS51029">
    <property type="entry name" value="MADF"/>
    <property type="match status" value="1"/>
</dbReference>
<reference evidence="3 4" key="1">
    <citation type="submission" date="2019-08" db="EMBL/GenBank/DDBJ databases">
        <title>Whole genome of Aphis craccivora.</title>
        <authorList>
            <person name="Voronova N.V."/>
            <person name="Shulinski R.S."/>
            <person name="Bandarenka Y.V."/>
            <person name="Zhorov D.G."/>
            <person name="Warner D."/>
        </authorList>
    </citation>
    <scope>NUCLEOTIDE SEQUENCE [LARGE SCALE GENOMIC DNA]</scope>
    <source>
        <strain evidence="3">180601</strain>
        <tissue evidence="3">Whole Body</tissue>
    </source>
</reference>
<name>A0A6G0VWH9_APHCR</name>
<dbReference type="PANTHER" id="PTHR21505:SF8">
    <property type="entry name" value="DPT-YFP REPRESSOR BY OVEREXPRESSION, ISOFORM D-RELATED"/>
    <property type="match status" value="1"/>
</dbReference>
<dbReference type="Pfam" id="PF10545">
    <property type="entry name" value="MADF_DNA_bdg"/>
    <property type="match status" value="1"/>
</dbReference>
<keyword evidence="1" id="KW-0472">Membrane</keyword>
<accession>A0A6G0VWH9</accession>
<evidence type="ECO:0000259" key="2">
    <source>
        <dbReference type="PROSITE" id="PS51029"/>
    </source>
</evidence>
<organism evidence="3 4">
    <name type="scientific">Aphis craccivora</name>
    <name type="common">Cowpea aphid</name>
    <dbReference type="NCBI Taxonomy" id="307492"/>
    <lineage>
        <taxon>Eukaryota</taxon>
        <taxon>Metazoa</taxon>
        <taxon>Ecdysozoa</taxon>
        <taxon>Arthropoda</taxon>
        <taxon>Hexapoda</taxon>
        <taxon>Insecta</taxon>
        <taxon>Pterygota</taxon>
        <taxon>Neoptera</taxon>
        <taxon>Paraneoptera</taxon>
        <taxon>Hemiptera</taxon>
        <taxon>Sternorrhyncha</taxon>
        <taxon>Aphidomorpha</taxon>
        <taxon>Aphidoidea</taxon>
        <taxon>Aphididae</taxon>
        <taxon>Aphidini</taxon>
        <taxon>Aphis</taxon>
        <taxon>Aphis</taxon>
    </lineage>
</organism>
<keyword evidence="4" id="KW-1185">Reference proteome</keyword>
<dbReference type="AlphaFoldDB" id="A0A6G0VWH9"/>
<keyword evidence="1" id="KW-0812">Transmembrane</keyword>
<feature type="transmembrane region" description="Helical" evidence="1">
    <location>
        <begin position="6"/>
        <end position="26"/>
    </location>
</feature>
<sequence length="388" mass="45064">MEDRFVNLKCLCLIFLFLNYITIIYVQIMEWSRSITTEFIELYQSKQCLWKISSVEYKNKNLKSVAYNELVEFLKSKGLVSATVKEVKSKIQNIRRMVRKERAKVEASSRSGRGTDDLYYDLLSFTSDMDPLQSIDNLGGTNNYSSEIDEENDCNILELTENDSQYCEQNVDSEILSNANDDQNHSLSILNNYVTIKKLFLKDYFHFLGSFIDLLQNIYLTINLKKLVFQIPSSPLRSKKTKKQKMDDNVSNFMKKCTEALENTNDNKPDEYEAMDINFAAKLKKMKPEQQIYAELLFQKVCAKGLLGQLHERYDIVDISNNQQTPQLLNDHYTAVYFPREYYSTSSIMAYPNSNSSTESSESPATSVQIKLLHKIVTYKLKEKTYNM</sequence>
<evidence type="ECO:0000313" key="4">
    <source>
        <dbReference type="Proteomes" id="UP000478052"/>
    </source>
</evidence>
<evidence type="ECO:0000256" key="1">
    <source>
        <dbReference type="SAM" id="Phobius"/>
    </source>
</evidence>
<feature type="domain" description="MADF" evidence="2">
    <location>
        <begin position="38"/>
        <end position="131"/>
    </location>
</feature>
<keyword evidence="1" id="KW-1133">Transmembrane helix</keyword>
<dbReference type="EMBL" id="VUJU01011080">
    <property type="protein sequence ID" value="KAF0712037.1"/>
    <property type="molecule type" value="Genomic_DNA"/>
</dbReference>
<dbReference type="OrthoDB" id="6629425at2759"/>
<evidence type="ECO:0000313" key="3">
    <source>
        <dbReference type="EMBL" id="KAF0712037.1"/>
    </source>
</evidence>
<feature type="non-terminal residue" evidence="3">
    <location>
        <position position="388"/>
    </location>
</feature>
<gene>
    <name evidence="3" type="ORF">FWK35_00028198</name>
</gene>
<dbReference type="SMART" id="SM00595">
    <property type="entry name" value="MADF"/>
    <property type="match status" value="1"/>
</dbReference>
<dbReference type="InterPro" id="IPR006578">
    <property type="entry name" value="MADF-dom"/>
</dbReference>
<protein>
    <submittedName>
        <fullName evidence="3">MADF domain-containing protein</fullName>
    </submittedName>
</protein>
<dbReference type="Proteomes" id="UP000478052">
    <property type="component" value="Unassembled WGS sequence"/>
</dbReference>